<dbReference type="AlphaFoldDB" id="A0A7Z1AZ39"/>
<organism evidence="2 3">
    <name type="scientific">Actinophytocola xinjiangensis</name>
    <dbReference type="NCBI Taxonomy" id="485602"/>
    <lineage>
        <taxon>Bacteria</taxon>
        <taxon>Bacillati</taxon>
        <taxon>Actinomycetota</taxon>
        <taxon>Actinomycetes</taxon>
        <taxon>Pseudonocardiales</taxon>
        <taxon>Pseudonocardiaceae</taxon>
    </lineage>
</organism>
<evidence type="ECO:0000313" key="2">
    <source>
        <dbReference type="EMBL" id="OLF12697.1"/>
    </source>
</evidence>
<feature type="region of interest" description="Disordered" evidence="1">
    <location>
        <begin position="199"/>
        <end position="234"/>
    </location>
</feature>
<dbReference type="Proteomes" id="UP000185696">
    <property type="component" value="Unassembled WGS sequence"/>
</dbReference>
<reference evidence="2 3" key="1">
    <citation type="submission" date="2016-12" db="EMBL/GenBank/DDBJ databases">
        <title>The draft genome sequence of Actinophytocola xinjiangensis.</title>
        <authorList>
            <person name="Wang W."/>
            <person name="Yuan L."/>
        </authorList>
    </citation>
    <scope>NUCLEOTIDE SEQUENCE [LARGE SCALE GENOMIC DNA]</scope>
    <source>
        <strain evidence="2 3">CGMCC 4.4663</strain>
    </source>
</reference>
<accession>A0A7Z1AZ39</accession>
<protein>
    <submittedName>
        <fullName evidence="2">Uncharacterized protein</fullName>
    </submittedName>
</protein>
<evidence type="ECO:0000313" key="3">
    <source>
        <dbReference type="Proteomes" id="UP000185696"/>
    </source>
</evidence>
<comment type="caution">
    <text evidence="2">The sequence shown here is derived from an EMBL/GenBank/DDBJ whole genome shotgun (WGS) entry which is preliminary data.</text>
</comment>
<proteinExistence type="predicted"/>
<dbReference type="EMBL" id="MSIF01000002">
    <property type="protein sequence ID" value="OLF12697.1"/>
    <property type="molecule type" value="Genomic_DNA"/>
</dbReference>
<gene>
    <name evidence="2" type="ORF">BLA60_05275</name>
</gene>
<keyword evidence="3" id="KW-1185">Reference proteome</keyword>
<sequence>MAGSGAAGGSGWLGESGGWGGGGRFDWGQAGSLAEPVGDVFVRAGEEAQLVGEADGGWEAAPARFGVGLELGVEGAGRVQQVQRRQPRTPARAVHALAQPAQSLDDLLRRAHRTRLAVRAADQHVDLDVAAGGAVLGAYVRPVLAGDGQKCAPDLSDQPILLGLIHHRLRLGHDKIPTLMLILAIRPYRVEISPSVVRAEGQAQHQRMHVPRGHREPRQEARGPQRLVSSRRNQ</sequence>
<name>A0A7Z1AZ39_9PSEU</name>
<evidence type="ECO:0000256" key="1">
    <source>
        <dbReference type="SAM" id="MobiDB-lite"/>
    </source>
</evidence>
<feature type="compositionally biased region" description="Basic and acidic residues" evidence="1">
    <location>
        <begin position="213"/>
        <end position="223"/>
    </location>
</feature>